<dbReference type="EMBL" id="ML978171">
    <property type="protein sequence ID" value="KAF2032755.1"/>
    <property type="molecule type" value="Genomic_DNA"/>
</dbReference>
<dbReference type="InterPro" id="IPR005024">
    <property type="entry name" value="Snf7_fam"/>
</dbReference>
<accession>A0A9P4HDH8</accession>
<comment type="caution">
    <text evidence="3">The sequence shown here is derived from an EMBL/GenBank/DDBJ whole genome shotgun (WGS) entry which is preliminary data.</text>
</comment>
<evidence type="ECO:0000256" key="2">
    <source>
        <dbReference type="SAM" id="MobiDB-lite"/>
    </source>
</evidence>
<dbReference type="GO" id="GO:0006900">
    <property type="term" value="P:vesicle budding from membrane"/>
    <property type="evidence" value="ECO:0007669"/>
    <property type="project" value="TreeGrafter"/>
</dbReference>
<dbReference type="GO" id="GO:0009898">
    <property type="term" value="C:cytoplasmic side of plasma membrane"/>
    <property type="evidence" value="ECO:0007669"/>
    <property type="project" value="TreeGrafter"/>
</dbReference>
<dbReference type="PANTHER" id="PTHR22761">
    <property type="entry name" value="CHARGED MULTIVESICULAR BODY PROTEIN"/>
    <property type="match status" value="1"/>
</dbReference>
<feature type="region of interest" description="Disordered" evidence="2">
    <location>
        <begin position="1"/>
        <end position="22"/>
    </location>
</feature>
<dbReference type="Proteomes" id="UP000799777">
    <property type="component" value="Unassembled WGS sequence"/>
</dbReference>
<dbReference type="PANTHER" id="PTHR22761:SF18">
    <property type="entry name" value="SORTING PROTEIN SNF7 FAMILY PROTEIN, PUTATIVE (AFU_ORTHOLOGUE AFUA_2G16692)-RELATED"/>
    <property type="match status" value="1"/>
</dbReference>
<evidence type="ECO:0000256" key="1">
    <source>
        <dbReference type="SAM" id="Coils"/>
    </source>
</evidence>
<keyword evidence="4" id="KW-1185">Reference proteome</keyword>
<dbReference type="Pfam" id="PF25880">
    <property type="entry name" value="WHD_CHMP7_1st"/>
    <property type="match status" value="1"/>
</dbReference>
<gene>
    <name evidence="3" type="ORF">EK21DRAFT_60467</name>
</gene>
<name>A0A9P4HDH8_9PLEO</name>
<organism evidence="3 4">
    <name type="scientific">Setomelanomma holmii</name>
    <dbReference type="NCBI Taxonomy" id="210430"/>
    <lineage>
        <taxon>Eukaryota</taxon>
        <taxon>Fungi</taxon>
        <taxon>Dikarya</taxon>
        <taxon>Ascomycota</taxon>
        <taxon>Pezizomycotina</taxon>
        <taxon>Dothideomycetes</taxon>
        <taxon>Pleosporomycetidae</taxon>
        <taxon>Pleosporales</taxon>
        <taxon>Pleosporineae</taxon>
        <taxon>Phaeosphaeriaceae</taxon>
        <taxon>Setomelanomma</taxon>
    </lineage>
</organism>
<evidence type="ECO:0000313" key="4">
    <source>
        <dbReference type="Proteomes" id="UP000799777"/>
    </source>
</evidence>
<dbReference type="GO" id="GO:0032511">
    <property type="term" value="P:late endosome to vacuole transport via multivesicular body sorting pathway"/>
    <property type="evidence" value="ECO:0007669"/>
    <property type="project" value="TreeGrafter"/>
</dbReference>
<evidence type="ECO:0000313" key="3">
    <source>
        <dbReference type="EMBL" id="KAF2032755.1"/>
    </source>
</evidence>
<dbReference type="GO" id="GO:0005771">
    <property type="term" value="C:multivesicular body"/>
    <property type="evidence" value="ECO:0007669"/>
    <property type="project" value="TreeGrafter"/>
</dbReference>
<dbReference type="AlphaFoldDB" id="A0A9P4HDH8"/>
<keyword evidence="1" id="KW-0175">Coiled coil</keyword>
<reference evidence="3" key="1">
    <citation type="journal article" date="2020" name="Stud. Mycol.">
        <title>101 Dothideomycetes genomes: a test case for predicting lifestyles and emergence of pathogens.</title>
        <authorList>
            <person name="Haridas S."/>
            <person name="Albert R."/>
            <person name="Binder M."/>
            <person name="Bloem J."/>
            <person name="Labutti K."/>
            <person name="Salamov A."/>
            <person name="Andreopoulos B."/>
            <person name="Baker S."/>
            <person name="Barry K."/>
            <person name="Bills G."/>
            <person name="Bluhm B."/>
            <person name="Cannon C."/>
            <person name="Castanera R."/>
            <person name="Culley D."/>
            <person name="Daum C."/>
            <person name="Ezra D."/>
            <person name="Gonzalez J."/>
            <person name="Henrissat B."/>
            <person name="Kuo A."/>
            <person name="Liang C."/>
            <person name="Lipzen A."/>
            <person name="Lutzoni F."/>
            <person name="Magnuson J."/>
            <person name="Mondo S."/>
            <person name="Nolan M."/>
            <person name="Ohm R."/>
            <person name="Pangilinan J."/>
            <person name="Park H.-J."/>
            <person name="Ramirez L."/>
            <person name="Alfaro M."/>
            <person name="Sun H."/>
            <person name="Tritt A."/>
            <person name="Yoshinaga Y."/>
            <person name="Zwiers L.-H."/>
            <person name="Turgeon B."/>
            <person name="Goodwin S."/>
            <person name="Spatafora J."/>
            <person name="Crous P."/>
            <person name="Grigoriev I."/>
        </authorList>
    </citation>
    <scope>NUCLEOTIDE SEQUENCE</scope>
    <source>
        <strain evidence="3">CBS 110217</strain>
    </source>
</reference>
<dbReference type="Pfam" id="PF03357">
    <property type="entry name" value="Snf7"/>
    <property type="match status" value="1"/>
</dbReference>
<feature type="region of interest" description="Disordered" evidence="2">
    <location>
        <begin position="478"/>
        <end position="544"/>
    </location>
</feature>
<sequence length="544" mass="60917">MLKRKPSQQLNDRPHALTSIFEGDPTRRQRKRLFRSKNDNKRVWQPATERAMTELLDFILKHEEAFQNQYRLASLYADFRQQLEINPEGYHANISAWTKALSDAARAGVISSQGATHNILNIRASDELARALQHPQHGKPTCLPAVFHDAVQKKEMILLKDFLNAKESIYKNSWLPSPWTVLRWGLRQVGVLSQPKSPEKLSTADFVVLKNVEVASDEIMKKMREHTSTADRILSRAEFLKRYSSIPDPTAPLTNTDLDILLLHLARDKLAISYNASAIKFKPEHDALPEPITQEDEAIANLRETLANINAQIQPLHEKVVVADIAAREAVAAKQMVRAKAALRSKKLAETALAQRTDVALQLESVFTQLEQAADHVEIVAAMRAGADALKSLNEKVGGAEGVQGVVDAVNEQMTTTEEIMSIINETDQPLDEAEIDDEFEALEKAEADKVAAIEKAKKDKEEQEAAARTAVRLAELTELEKKRREKETEEQLQKSRQNEADEKTEADIDDASNELSRLSFQQSQEADGEMNGVDGEKRVPIPA</sequence>
<feature type="compositionally biased region" description="Basic and acidic residues" evidence="2">
    <location>
        <begin position="479"/>
        <end position="507"/>
    </location>
</feature>
<protein>
    <submittedName>
        <fullName evidence="3">Uncharacterized protein</fullName>
    </submittedName>
</protein>
<proteinExistence type="predicted"/>
<feature type="coiled-coil region" evidence="1">
    <location>
        <begin position="292"/>
        <end position="319"/>
    </location>
</feature>
<dbReference type="GO" id="GO:0000815">
    <property type="term" value="C:ESCRT III complex"/>
    <property type="evidence" value="ECO:0007669"/>
    <property type="project" value="TreeGrafter"/>
</dbReference>
<feature type="compositionally biased region" description="Basic and acidic residues" evidence="2">
    <location>
        <begin position="535"/>
        <end position="544"/>
    </location>
</feature>
<dbReference type="OrthoDB" id="10250120at2759"/>
<dbReference type="Gene3D" id="6.10.140.1230">
    <property type="match status" value="1"/>
</dbReference>
<feature type="compositionally biased region" description="Polar residues" evidence="2">
    <location>
        <begin position="514"/>
        <end position="526"/>
    </location>
</feature>